<evidence type="ECO:0000313" key="11">
    <source>
        <dbReference type="Proteomes" id="UP000219271"/>
    </source>
</evidence>
<dbReference type="SUPFAM" id="SSF160544">
    <property type="entry name" value="EscU C-terminal domain-like"/>
    <property type="match status" value="1"/>
</dbReference>
<sequence length="361" mass="40249">MAGEKTEKASDHKLKENRKRGQISQSQDVSKLLVMLAVLEVIFAMLDETIDKLKSLLLLPTQRLSVPFAQAINDVGGEAILIAGTIILMTVGTVIIVRPVAGWIQFGPLFAPEAAKPKFDALNPLPKFKQMFSGKQFVQLAVSILKAIVLCLVFYLVIRTHLQELAGLSGGDLEGFMQSGVMLLKVLAHTSIGVLLVFAVSDFAIQKYFYLKQNRMSHDDIKKEHKQLEGDPHTKGEQKKLSREILNAPVIKISAKRVGDADVVMVNPTHFAVGLFYSPDETALPKVMFKAEGEDAQDVIKLAHEANKPVVRYIWLTRNLYRTTKEGDFIPRETIKSVAAIYRLIRSIEELKPGQTIEFEE</sequence>
<dbReference type="Proteomes" id="UP000219271">
    <property type="component" value="Unassembled WGS sequence"/>
</dbReference>
<dbReference type="InterPro" id="IPR006135">
    <property type="entry name" value="T3SS_substrate_exporter"/>
</dbReference>
<comment type="similarity">
    <text evidence="2">Belongs to the type III secretion exporter family.</text>
</comment>
<feature type="transmembrane region" description="Helical" evidence="9">
    <location>
        <begin position="186"/>
        <end position="205"/>
    </location>
</feature>
<evidence type="ECO:0000256" key="1">
    <source>
        <dbReference type="ARBA" id="ARBA00004651"/>
    </source>
</evidence>
<evidence type="ECO:0000256" key="2">
    <source>
        <dbReference type="ARBA" id="ARBA00010690"/>
    </source>
</evidence>
<feature type="transmembrane region" description="Helical" evidence="9">
    <location>
        <begin position="29"/>
        <end position="46"/>
    </location>
</feature>
<evidence type="ECO:0000313" key="10">
    <source>
        <dbReference type="EMBL" id="SOD39758.1"/>
    </source>
</evidence>
<name>A0A286C048_9GAMM</name>
<evidence type="ECO:0000256" key="8">
    <source>
        <dbReference type="SAM" id="MobiDB-lite"/>
    </source>
</evidence>
<feature type="transmembrane region" description="Helical" evidence="9">
    <location>
        <begin position="137"/>
        <end position="158"/>
    </location>
</feature>
<gene>
    <name evidence="10" type="ORF">SAMN06273570_4212</name>
</gene>
<dbReference type="Pfam" id="PF01312">
    <property type="entry name" value="Bac_export_2"/>
    <property type="match status" value="1"/>
</dbReference>
<dbReference type="PANTHER" id="PTHR30531">
    <property type="entry name" value="FLAGELLAR BIOSYNTHETIC PROTEIN FLHB"/>
    <property type="match status" value="1"/>
</dbReference>
<feature type="compositionally biased region" description="Basic and acidic residues" evidence="8">
    <location>
        <begin position="1"/>
        <end position="14"/>
    </location>
</feature>
<protein>
    <submittedName>
        <fullName evidence="10">Type III secretion protein U</fullName>
    </submittedName>
</protein>
<dbReference type="InterPro" id="IPR006307">
    <property type="entry name" value="BsaZ-like"/>
</dbReference>
<dbReference type="PANTHER" id="PTHR30531:SF14">
    <property type="entry name" value="SURFACE PRESENTATION OF ANTIGENS PROTEIN SPAS"/>
    <property type="match status" value="1"/>
</dbReference>
<dbReference type="EMBL" id="OCMY01000001">
    <property type="protein sequence ID" value="SOD39758.1"/>
    <property type="molecule type" value="Genomic_DNA"/>
</dbReference>
<evidence type="ECO:0000256" key="3">
    <source>
        <dbReference type="ARBA" id="ARBA00022475"/>
    </source>
</evidence>
<reference evidence="11" key="1">
    <citation type="submission" date="2017-09" db="EMBL/GenBank/DDBJ databases">
        <authorList>
            <person name="Varghese N."/>
            <person name="Submissions S."/>
        </authorList>
    </citation>
    <scope>NUCLEOTIDE SEQUENCE [LARGE SCALE GENOMIC DNA]</scope>
    <source>
        <strain evidence="11">JKS000234</strain>
    </source>
</reference>
<keyword evidence="4 9" id="KW-0812">Transmembrane</keyword>
<keyword evidence="11" id="KW-1185">Reference proteome</keyword>
<organism evidence="10 11">
    <name type="scientific">Candidatus Pantoea floridensis</name>
    <dbReference type="NCBI Taxonomy" id="1938870"/>
    <lineage>
        <taxon>Bacteria</taxon>
        <taxon>Pseudomonadati</taxon>
        <taxon>Pseudomonadota</taxon>
        <taxon>Gammaproteobacteria</taxon>
        <taxon>Enterobacterales</taxon>
        <taxon>Erwiniaceae</taxon>
        <taxon>Pantoea</taxon>
    </lineage>
</organism>
<feature type="transmembrane region" description="Helical" evidence="9">
    <location>
        <begin position="79"/>
        <end position="97"/>
    </location>
</feature>
<evidence type="ECO:0000256" key="9">
    <source>
        <dbReference type="SAM" id="Phobius"/>
    </source>
</evidence>
<evidence type="ECO:0000256" key="4">
    <source>
        <dbReference type="ARBA" id="ARBA00022692"/>
    </source>
</evidence>
<keyword evidence="5 9" id="KW-1133">Transmembrane helix</keyword>
<dbReference type="RefSeq" id="WP_097097525.1">
    <property type="nucleotide sequence ID" value="NZ_OCMY01000001.1"/>
</dbReference>
<dbReference type="GO" id="GO:0009306">
    <property type="term" value="P:protein secretion"/>
    <property type="evidence" value="ECO:0007669"/>
    <property type="project" value="InterPro"/>
</dbReference>
<keyword evidence="7 9" id="KW-0472">Membrane</keyword>
<dbReference type="OrthoDB" id="9807950at2"/>
<dbReference type="PRINTS" id="PR00950">
    <property type="entry name" value="TYPE3IMSPROT"/>
</dbReference>
<comment type="subcellular location">
    <subcellularLocation>
        <location evidence="1">Cell membrane</location>
        <topology evidence="1">Multi-pass membrane protein</topology>
    </subcellularLocation>
</comment>
<dbReference type="InterPro" id="IPR029025">
    <property type="entry name" value="T3SS_substrate_exporter_C"/>
</dbReference>
<keyword evidence="3" id="KW-1003">Cell membrane</keyword>
<dbReference type="GO" id="GO:0005886">
    <property type="term" value="C:plasma membrane"/>
    <property type="evidence" value="ECO:0007669"/>
    <property type="project" value="UniProtKB-SubCell"/>
</dbReference>
<evidence type="ECO:0000256" key="5">
    <source>
        <dbReference type="ARBA" id="ARBA00022989"/>
    </source>
</evidence>
<dbReference type="Gene3D" id="3.40.1690.10">
    <property type="entry name" value="secretion proteins EscU"/>
    <property type="match status" value="1"/>
</dbReference>
<evidence type="ECO:0000256" key="7">
    <source>
        <dbReference type="ARBA" id="ARBA00023136"/>
    </source>
</evidence>
<keyword evidence="6" id="KW-0843">Virulence</keyword>
<accession>A0A286C048</accession>
<feature type="region of interest" description="Disordered" evidence="8">
    <location>
        <begin position="1"/>
        <end position="22"/>
    </location>
</feature>
<dbReference type="AlphaFoldDB" id="A0A286C048"/>
<evidence type="ECO:0000256" key="6">
    <source>
        <dbReference type="ARBA" id="ARBA00023026"/>
    </source>
</evidence>
<proteinExistence type="inferred from homology"/>
<dbReference type="NCBIfam" id="TIGR01404">
    <property type="entry name" value="FlhB_rel_III"/>
    <property type="match status" value="1"/>
</dbReference>